<gene>
    <name evidence="8" type="ORF">MUDAN_MDHGFNIF_00114</name>
</gene>
<feature type="transmembrane region" description="Helical" evidence="6">
    <location>
        <begin position="187"/>
        <end position="207"/>
    </location>
</feature>
<dbReference type="PANTHER" id="PTHR32322">
    <property type="entry name" value="INNER MEMBRANE TRANSPORTER"/>
    <property type="match status" value="1"/>
</dbReference>
<sequence length="297" mass="31493">MSALKRLAPIMVALGAISYGVPATLFKLANRAGVESGPLLFWSFLSSAVVLTIIQLVHGQPLHQQTADRRQIGWVLLAGTASGFTNTFYMLALQTIPVAVAAVMLMQSVWLSVLLGALVQHRRPTRMQVLSIIVVLIGTVLAADLLPVTAPIAWSGLGLSFLAAVAYAVTIQATASLGNQLQPLTKTWLLGLGALGLITVVWGPQLLTTPVTLAAIKWGGITAFFSLVLPLACYSFFMPQLALGVGPILSSLELPASIVVAYLVLREPVSGWQLVGVGLIILAVIVSNRWSAKRVSR</sequence>
<keyword evidence="4 6" id="KW-1133">Transmembrane helix</keyword>
<dbReference type="PANTHER" id="PTHR32322:SF2">
    <property type="entry name" value="EAMA DOMAIN-CONTAINING PROTEIN"/>
    <property type="match status" value="1"/>
</dbReference>
<dbReference type="InterPro" id="IPR037185">
    <property type="entry name" value="EmrE-like"/>
</dbReference>
<proteinExistence type="inferred from homology"/>
<evidence type="ECO:0000256" key="3">
    <source>
        <dbReference type="ARBA" id="ARBA00022692"/>
    </source>
</evidence>
<feature type="transmembrane region" description="Helical" evidence="6">
    <location>
        <begin position="39"/>
        <end position="59"/>
    </location>
</feature>
<protein>
    <submittedName>
        <fullName evidence="8">Transport protein [Lactobacillus plantarum ZJ316]</fullName>
    </submittedName>
</protein>
<evidence type="ECO:0000313" key="9">
    <source>
        <dbReference type="Proteomes" id="UP000289996"/>
    </source>
</evidence>
<accession>A0A660DUL9</accession>
<organism evidence="8 9">
    <name type="scientific">Lactiplantibacillus mudanjiangensis</name>
    <dbReference type="NCBI Taxonomy" id="1296538"/>
    <lineage>
        <taxon>Bacteria</taxon>
        <taxon>Bacillati</taxon>
        <taxon>Bacillota</taxon>
        <taxon>Bacilli</taxon>
        <taxon>Lactobacillales</taxon>
        <taxon>Lactobacillaceae</taxon>
        <taxon>Lactiplantibacillus</taxon>
    </lineage>
</organism>
<feature type="transmembrane region" description="Helical" evidence="6">
    <location>
        <begin position="271"/>
        <end position="290"/>
    </location>
</feature>
<comment type="subcellular location">
    <subcellularLocation>
        <location evidence="1">Endomembrane system</location>
        <topology evidence="1">Multi-pass membrane protein</topology>
    </subcellularLocation>
</comment>
<evidence type="ECO:0000256" key="4">
    <source>
        <dbReference type="ARBA" id="ARBA00022989"/>
    </source>
</evidence>
<feature type="transmembrane region" description="Helical" evidence="6">
    <location>
        <begin position="71"/>
        <end position="92"/>
    </location>
</feature>
<reference evidence="8 9" key="1">
    <citation type="submission" date="2018-11" db="EMBL/GenBank/DDBJ databases">
        <authorList>
            <person name="Wuyts S."/>
        </authorList>
    </citation>
    <scope>NUCLEOTIDE SEQUENCE [LARGE SCALE GENOMIC DNA]</scope>
    <source>
        <strain evidence="8">Lactobacillus mudanjiangensis AMBF249</strain>
    </source>
</reference>
<feature type="domain" description="EamA" evidence="7">
    <location>
        <begin position="9"/>
        <end position="141"/>
    </location>
</feature>
<evidence type="ECO:0000313" key="8">
    <source>
        <dbReference type="EMBL" id="VDG26680.1"/>
    </source>
</evidence>
<dbReference type="InterPro" id="IPR000620">
    <property type="entry name" value="EamA_dom"/>
</dbReference>
<evidence type="ECO:0000259" key="7">
    <source>
        <dbReference type="Pfam" id="PF00892"/>
    </source>
</evidence>
<dbReference type="AlphaFoldDB" id="A0A660DUL9"/>
<dbReference type="Gene3D" id="1.10.3730.20">
    <property type="match status" value="1"/>
</dbReference>
<feature type="transmembrane region" description="Helical" evidence="6">
    <location>
        <begin position="129"/>
        <end position="146"/>
    </location>
</feature>
<feature type="transmembrane region" description="Helical" evidence="6">
    <location>
        <begin position="152"/>
        <end position="175"/>
    </location>
</feature>
<dbReference type="EMBL" id="UYIG01000001">
    <property type="protein sequence ID" value="VDG26680.1"/>
    <property type="molecule type" value="Genomic_DNA"/>
</dbReference>
<evidence type="ECO:0000256" key="6">
    <source>
        <dbReference type="SAM" id="Phobius"/>
    </source>
</evidence>
<feature type="transmembrane region" description="Helical" evidence="6">
    <location>
        <begin position="213"/>
        <end position="234"/>
    </location>
</feature>
<feature type="transmembrane region" description="Helical" evidence="6">
    <location>
        <begin position="241"/>
        <end position="265"/>
    </location>
</feature>
<dbReference type="GO" id="GO:0016020">
    <property type="term" value="C:membrane"/>
    <property type="evidence" value="ECO:0007669"/>
    <property type="project" value="UniProtKB-SubCell"/>
</dbReference>
<dbReference type="Pfam" id="PF00892">
    <property type="entry name" value="EamA"/>
    <property type="match status" value="1"/>
</dbReference>
<feature type="transmembrane region" description="Helical" evidence="6">
    <location>
        <begin position="98"/>
        <end position="117"/>
    </location>
</feature>
<dbReference type="SUPFAM" id="SSF103481">
    <property type="entry name" value="Multidrug resistance efflux transporter EmrE"/>
    <property type="match status" value="2"/>
</dbReference>
<dbReference type="InterPro" id="IPR050638">
    <property type="entry name" value="AA-Vitamin_Transporters"/>
</dbReference>
<evidence type="ECO:0000256" key="5">
    <source>
        <dbReference type="ARBA" id="ARBA00023136"/>
    </source>
</evidence>
<keyword evidence="9" id="KW-1185">Reference proteome</keyword>
<evidence type="ECO:0000256" key="2">
    <source>
        <dbReference type="ARBA" id="ARBA00007362"/>
    </source>
</evidence>
<name>A0A660DUL9_9LACO</name>
<dbReference type="Proteomes" id="UP000289996">
    <property type="component" value="Unassembled WGS sequence"/>
</dbReference>
<keyword evidence="5 6" id="KW-0472">Membrane</keyword>
<comment type="similarity">
    <text evidence="2">Belongs to the EamA transporter family.</text>
</comment>
<keyword evidence="3 6" id="KW-0812">Transmembrane</keyword>
<evidence type="ECO:0000256" key="1">
    <source>
        <dbReference type="ARBA" id="ARBA00004127"/>
    </source>
</evidence>